<keyword evidence="3" id="KW-1185">Reference proteome</keyword>
<name>A0ABT8YDJ4_9SPHN</name>
<dbReference type="PROSITE" id="PS51857">
    <property type="entry name" value="CSD_2"/>
    <property type="match status" value="2"/>
</dbReference>
<dbReference type="PANTHER" id="PTHR11544">
    <property type="entry name" value="COLD SHOCK DOMAIN CONTAINING PROTEINS"/>
    <property type="match status" value="1"/>
</dbReference>
<dbReference type="InterPro" id="IPR011129">
    <property type="entry name" value="CSD"/>
</dbReference>
<evidence type="ECO:0000259" key="1">
    <source>
        <dbReference type="PROSITE" id="PS51857"/>
    </source>
</evidence>
<dbReference type="PRINTS" id="PR00050">
    <property type="entry name" value="COLDSHOCK"/>
</dbReference>
<reference evidence="2" key="1">
    <citation type="submission" date="2023-07" db="EMBL/GenBank/DDBJ databases">
        <authorList>
            <person name="Kim M."/>
        </authorList>
    </citation>
    <scope>NUCLEOTIDE SEQUENCE</scope>
    <source>
        <strain evidence="2">BIUV-7</strain>
    </source>
</reference>
<evidence type="ECO:0000313" key="3">
    <source>
        <dbReference type="Proteomes" id="UP001169764"/>
    </source>
</evidence>
<feature type="domain" description="CSD" evidence="1">
    <location>
        <begin position="34"/>
        <end position="99"/>
    </location>
</feature>
<dbReference type="EMBL" id="JAUOTP010000010">
    <property type="protein sequence ID" value="MDO6416422.1"/>
    <property type="molecule type" value="Genomic_DNA"/>
</dbReference>
<dbReference type="Pfam" id="PF00313">
    <property type="entry name" value="CSD"/>
    <property type="match status" value="2"/>
</dbReference>
<dbReference type="Proteomes" id="UP001169764">
    <property type="component" value="Unassembled WGS sequence"/>
</dbReference>
<dbReference type="CDD" id="cd04458">
    <property type="entry name" value="CSP_CDS"/>
    <property type="match status" value="2"/>
</dbReference>
<sequence>MPMSDDEAGRVLATGEELDEARPTFTAPEPAAVCVSGSVKWFDGTRGFGFMIGDDGEGDILIHFSVLREHDRRTLPEGARIVCEAVERQRGLQARRILKIDLSTAIGPDADLIAKKNADRVDPIALLAIAGPFEPVVVKWFNQIKGYGFVLRPGTTQDIFVHMETVRRAGLAELEPDAPLRARIAEGRKGPLAVAVEAA</sequence>
<dbReference type="Gene3D" id="2.40.50.140">
    <property type="entry name" value="Nucleic acid-binding proteins"/>
    <property type="match status" value="2"/>
</dbReference>
<gene>
    <name evidence="2" type="ORF">Q4F19_18710</name>
</gene>
<organism evidence="2 3">
    <name type="scientific">Sphingomonas natans</name>
    <dbReference type="NCBI Taxonomy" id="3063330"/>
    <lineage>
        <taxon>Bacteria</taxon>
        <taxon>Pseudomonadati</taxon>
        <taxon>Pseudomonadota</taxon>
        <taxon>Alphaproteobacteria</taxon>
        <taxon>Sphingomonadales</taxon>
        <taxon>Sphingomonadaceae</taxon>
        <taxon>Sphingomonas</taxon>
    </lineage>
</organism>
<dbReference type="InterPro" id="IPR012340">
    <property type="entry name" value="NA-bd_OB-fold"/>
</dbReference>
<feature type="domain" description="CSD" evidence="1">
    <location>
        <begin position="133"/>
        <end position="198"/>
    </location>
</feature>
<dbReference type="SUPFAM" id="SSF50249">
    <property type="entry name" value="Nucleic acid-binding proteins"/>
    <property type="match status" value="2"/>
</dbReference>
<evidence type="ECO:0000313" key="2">
    <source>
        <dbReference type="EMBL" id="MDO6416422.1"/>
    </source>
</evidence>
<dbReference type="InterPro" id="IPR002059">
    <property type="entry name" value="CSP_DNA-bd"/>
</dbReference>
<accession>A0ABT8YDJ4</accession>
<protein>
    <submittedName>
        <fullName evidence="2">Cold shock domain-containing protein</fullName>
    </submittedName>
</protein>
<dbReference type="InterPro" id="IPR050181">
    <property type="entry name" value="Cold_shock_domain"/>
</dbReference>
<dbReference type="SMART" id="SM00357">
    <property type="entry name" value="CSP"/>
    <property type="match status" value="2"/>
</dbReference>
<comment type="caution">
    <text evidence="2">The sequence shown here is derived from an EMBL/GenBank/DDBJ whole genome shotgun (WGS) entry which is preliminary data.</text>
</comment>
<proteinExistence type="predicted"/>